<dbReference type="SUPFAM" id="SSF56112">
    <property type="entry name" value="Protein kinase-like (PK-like)"/>
    <property type="match status" value="1"/>
</dbReference>
<dbReference type="InParanoid" id="K5X0S1"/>
<dbReference type="HOGENOM" id="CLU_021768_8_2_1"/>
<dbReference type="Proteomes" id="UP000008493">
    <property type="component" value="Unassembled WGS sequence"/>
</dbReference>
<feature type="non-terminal residue" evidence="2">
    <location>
        <position position="1"/>
    </location>
</feature>
<dbReference type="AlphaFoldDB" id="K5X0S1"/>
<proteinExistence type="predicted"/>
<sequence>QLQYLHSPFARLVCGYLGDAFMSYRIHTTHFVGPYRTQDVFHEEECCAMTDQHDPKVRSLAAIIRQKSYDISFAHGNLAPENVLVDRNYQPVGLVGWECAAWMPSYWDLTAGAWTRRRSAAEIWAHVLVRCLPQYTDELRVERELWKTYTPY</sequence>
<dbReference type="InterPro" id="IPR002575">
    <property type="entry name" value="Aminoglycoside_PTrfase"/>
</dbReference>
<feature type="domain" description="Aminoglycoside phosphotransferase" evidence="1">
    <location>
        <begin position="67"/>
        <end position="119"/>
    </location>
</feature>
<dbReference type="Pfam" id="PF01636">
    <property type="entry name" value="APH"/>
    <property type="match status" value="1"/>
</dbReference>
<gene>
    <name evidence="2" type="ORF">AGABI1DRAFT_25697</name>
</gene>
<evidence type="ECO:0000313" key="3">
    <source>
        <dbReference type="Proteomes" id="UP000008493"/>
    </source>
</evidence>
<reference evidence="3" key="1">
    <citation type="journal article" date="2012" name="Proc. Natl. Acad. Sci. U.S.A.">
        <title>Genome sequence of the button mushroom Agaricus bisporus reveals mechanisms governing adaptation to a humic-rich ecological niche.</title>
        <authorList>
            <person name="Morin E."/>
            <person name="Kohler A."/>
            <person name="Baker A.R."/>
            <person name="Foulongne-Oriol M."/>
            <person name="Lombard V."/>
            <person name="Nagy L.G."/>
            <person name="Ohm R.A."/>
            <person name="Patyshakuliyeva A."/>
            <person name="Brun A."/>
            <person name="Aerts A.L."/>
            <person name="Bailey A.M."/>
            <person name="Billette C."/>
            <person name="Coutinho P.M."/>
            <person name="Deakin G."/>
            <person name="Doddapaneni H."/>
            <person name="Floudas D."/>
            <person name="Grimwood J."/>
            <person name="Hilden K."/>
            <person name="Kuees U."/>
            <person name="LaButti K.M."/>
            <person name="Lapidus A."/>
            <person name="Lindquist E.A."/>
            <person name="Lucas S.M."/>
            <person name="Murat C."/>
            <person name="Riley R.W."/>
            <person name="Salamov A.A."/>
            <person name="Schmutz J."/>
            <person name="Subramanian V."/>
            <person name="Woesten H.A.B."/>
            <person name="Xu J."/>
            <person name="Eastwood D.C."/>
            <person name="Foster G.D."/>
            <person name="Sonnenberg A.S."/>
            <person name="Cullen D."/>
            <person name="de Vries R.P."/>
            <person name="Lundell T."/>
            <person name="Hibbett D.S."/>
            <person name="Henrissat B."/>
            <person name="Burton K.S."/>
            <person name="Kerrigan R.W."/>
            <person name="Challen M.P."/>
            <person name="Grigoriev I.V."/>
            <person name="Martin F."/>
        </authorList>
    </citation>
    <scope>NUCLEOTIDE SEQUENCE [LARGE SCALE GENOMIC DNA]</scope>
    <source>
        <strain evidence="3">JB137-S8 / ATCC MYA-4627 / FGSC 10392</strain>
    </source>
</reference>
<protein>
    <recommendedName>
        <fullName evidence="1">Aminoglycoside phosphotransferase domain-containing protein</fullName>
    </recommendedName>
</protein>
<accession>K5X0S1</accession>
<dbReference type="OMA" id="AIEMESW"/>
<dbReference type="GeneID" id="18828894"/>
<dbReference type="STRING" id="597362.K5X0S1"/>
<dbReference type="RefSeq" id="XP_007327104.1">
    <property type="nucleotide sequence ID" value="XM_007327042.2"/>
</dbReference>
<organism evidence="2 3">
    <name type="scientific">Agaricus bisporus var. burnettii (strain JB137-S8 / ATCC MYA-4627 / FGSC 10392)</name>
    <name type="common">White button mushroom</name>
    <dbReference type="NCBI Taxonomy" id="597362"/>
    <lineage>
        <taxon>Eukaryota</taxon>
        <taxon>Fungi</taxon>
        <taxon>Dikarya</taxon>
        <taxon>Basidiomycota</taxon>
        <taxon>Agaricomycotina</taxon>
        <taxon>Agaricomycetes</taxon>
        <taxon>Agaricomycetidae</taxon>
        <taxon>Agaricales</taxon>
        <taxon>Agaricineae</taxon>
        <taxon>Agaricaceae</taxon>
        <taxon>Agaricus</taxon>
    </lineage>
</organism>
<dbReference type="Gene3D" id="3.90.1200.10">
    <property type="match status" value="1"/>
</dbReference>
<dbReference type="KEGG" id="abp:AGABI1DRAFT25697"/>
<feature type="non-terminal residue" evidence="2">
    <location>
        <position position="152"/>
    </location>
</feature>
<evidence type="ECO:0000313" key="2">
    <source>
        <dbReference type="EMBL" id="EKM81406.1"/>
    </source>
</evidence>
<keyword evidence="3" id="KW-1185">Reference proteome</keyword>
<dbReference type="EMBL" id="JH971387">
    <property type="protein sequence ID" value="EKM81406.1"/>
    <property type="molecule type" value="Genomic_DNA"/>
</dbReference>
<dbReference type="InterPro" id="IPR011009">
    <property type="entry name" value="Kinase-like_dom_sf"/>
</dbReference>
<evidence type="ECO:0000259" key="1">
    <source>
        <dbReference type="Pfam" id="PF01636"/>
    </source>
</evidence>
<dbReference type="OrthoDB" id="5404599at2759"/>
<name>K5X0S1_AGABU</name>
<dbReference type="eggNOG" id="ENOG502SRUN">
    <property type="taxonomic scope" value="Eukaryota"/>
</dbReference>